<evidence type="ECO:0000256" key="8">
    <source>
        <dbReference type="ARBA" id="ARBA00022801"/>
    </source>
</evidence>
<dbReference type="PRINTS" id="PR00919">
    <property type="entry name" value="THERMOPTASE"/>
</dbReference>
<keyword evidence="6" id="KW-0645">Protease</keyword>
<evidence type="ECO:0000256" key="5">
    <source>
        <dbReference type="ARBA" id="ARBA00022438"/>
    </source>
</evidence>
<evidence type="ECO:0000313" key="11">
    <source>
        <dbReference type="Proteomes" id="UP001597448"/>
    </source>
</evidence>
<organism evidence="10 11">
    <name type="scientific">Paenibacillus rhizoplanae</name>
    <dbReference type="NCBI Taxonomy" id="1917181"/>
    <lineage>
        <taxon>Bacteria</taxon>
        <taxon>Bacillati</taxon>
        <taxon>Bacillota</taxon>
        <taxon>Bacilli</taxon>
        <taxon>Bacillales</taxon>
        <taxon>Paenibacillaceae</taxon>
        <taxon>Paenibacillus</taxon>
    </lineage>
</organism>
<evidence type="ECO:0000256" key="6">
    <source>
        <dbReference type="ARBA" id="ARBA00022670"/>
    </source>
</evidence>
<dbReference type="GO" id="GO:0004177">
    <property type="term" value="F:aminopeptidase activity"/>
    <property type="evidence" value="ECO:0007669"/>
    <property type="project" value="UniProtKB-KW"/>
</dbReference>
<accession>A0ABW5FGW0</accession>
<comment type="cofactor">
    <cofactor evidence="3">
        <name>Zn(2+)</name>
        <dbReference type="ChEBI" id="CHEBI:29105"/>
    </cofactor>
</comment>
<evidence type="ECO:0000313" key="10">
    <source>
        <dbReference type="EMBL" id="MFD2412927.1"/>
    </source>
</evidence>
<dbReference type="RefSeq" id="WP_209990013.1">
    <property type="nucleotide sequence ID" value="NZ_JBHSVQ010000001.1"/>
</dbReference>
<evidence type="ECO:0000256" key="3">
    <source>
        <dbReference type="ARBA" id="ARBA00001947"/>
    </source>
</evidence>
<dbReference type="SUPFAM" id="SSF144052">
    <property type="entry name" value="Thermophilic metalloprotease-like"/>
    <property type="match status" value="1"/>
</dbReference>
<dbReference type="InterPro" id="IPR000787">
    <property type="entry name" value="Peptidase_M29"/>
</dbReference>
<reference evidence="11" key="1">
    <citation type="journal article" date="2019" name="Int. J. Syst. Evol. Microbiol.">
        <title>The Global Catalogue of Microorganisms (GCM) 10K type strain sequencing project: providing services to taxonomists for standard genome sequencing and annotation.</title>
        <authorList>
            <consortium name="The Broad Institute Genomics Platform"/>
            <consortium name="The Broad Institute Genome Sequencing Center for Infectious Disease"/>
            <person name="Wu L."/>
            <person name="Ma J."/>
        </authorList>
    </citation>
    <scope>NUCLEOTIDE SEQUENCE [LARGE SCALE GENOMIC DNA]</scope>
    <source>
        <strain evidence="11">CCM 8725</strain>
    </source>
</reference>
<name>A0ABW5FGW0_9BACL</name>
<dbReference type="Gene3D" id="3.40.1830.10">
    <property type="entry name" value="Thermophilic metalloprotease (M29)"/>
    <property type="match status" value="1"/>
</dbReference>
<evidence type="ECO:0000256" key="2">
    <source>
        <dbReference type="ARBA" id="ARBA00001946"/>
    </source>
</evidence>
<evidence type="ECO:0000256" key="4">
    <source>
        <dbReference type="ARBA" id="ARBA00008236"/>
    </source>
</evidence>
<sequence length="414" mass="45434">MSMTETELQDKLSKYADLAVQIGVNVQPGQILVVNAPITAAEFVRLITAKAYAIGASQVKVNWSDEFITRQQFEHASPEVFTKAPTWFAGEMTELAENGAAFLSVIAENPDALKGIDPERIANFQKTRGAALTKYRELQMSDKVSWSIVAIPSQPWADKVFPEVPADQRVDKLWEAIFHTVRLDREDPVAAWQEHLDTLESKANVLNAKKYASLHYIAPGTDLSIELPEGHLWAQGDSINAKGHSFVANMPTEEVFTAPLKTGVNGTVRSTKPLSYGGNVIDGFSITFEQGRITNVSAEQGQEALEYLISLDEGAKYLGEVALVPHKSPISESGILYFNTLFDENASNHLAIGTAYAFCLEGGKEMNQDELTARGLNNSVTHVDFMIGSAEMDIYGITADGTREPVFQKGNWAF</sequence>
<dbReference type="PANTHER" id="PTHR34448:SF3">
    <property type="entry name" value="AMINOPEPTIDASE AMPS"/>
    <property type="match status" value="1"/>
</dbReference>
<gene>
    <name evidence="10" type="ORF">ACFSX3_23885</name>
</gene>
<keyword evidence="9" id="KW-0482">Metalloprotease</keyword>
<keyword evidence="11" id="KW-1185">Reference proteome</keyword>
<keyword evidence="8" id="KW-0378">Hydrolase</keyword>
<evidence type="ECO:0000256" key="7">
    <source>
        <dbReference type="ARBA" id="ARBA00022723"/>
    </source>
</evidence>
<dbReference type="Pfam" id="PF02073">
    <property type="entry name" value="Peptidase_M29"/>
    <property type="match status" value="1"/>
</dbReference>
<dbReference type="InterPro" id="IPR052170">
    <property type="entry name" value="M29_Exopeptidase"/>
</dbReference>
<dbReference type="EMBL" id="JBHUKY010000054">
    <property type="protein sequence ID" value="MFD2412927.1"/>
    <property type="molecule type" value="Genomic_DNA"/>
</dbReference>
<comment type="caution">
    <text evidence="10">The sequence shown here is derived from an EMBL/GenBank/DDBJ whole genome shotgun (WGS) entry which is preliminary data.</text>
</comment>
<comment type="cofactor">
    <cofactor evidence="2">
        <name>Mg(2+)</name>
        <dbReference type="ChEBI" id="CHEBI:18420"/>
    </cofactor>
</comment>
<dbReference type="PANTHER" id="PTHR34448">
    <property type="entry name" value="AMINOPEPTIDASE"/>
    <property type="match status" value="1"/>
</dbReference>
<dbReference type="InterPro" id="IPR035097">
    <property type="entry name" value="M29_N-terminal"/>
</dbReference>
<comment type="similarity">
    <text evidence="4">Belongs to the peptidase M29 family.</text>
</comment>
<protein>
    <submittedName>
        <fullName evidence="10">Aminopeptidase</fullName>
    </submittedName>
</protein>
<evidence type="ECO:0000256" key="1">
    <source>
        <dbReference type="ARBA" id="ARBA00001941"/>
    </source>
</evidence>
<keyword evidence="7" id="KW-0479">Metal-binding</keyword>
<comment type="cofactor">
    <cofactor evidence="1">
        <name>Co(2+)</name>
        <dbReference type="ChEBI" id="CHEBI:48828"/>
    </cofactor>
</comment>
<evidence type="ECO:0000256" key="9">
    <source>
        <dbReference type="ARBA" id="ARBA00023049"/>
    </source>
</evidence>
<keyword evidence="5 10" id="KW-0031">Aminopeptidase</keyword>
<proteinExistence type="inferred from homology"/>
<dbReference type="Proteomes" id="UP001597448">
    <property type="component" value="Unassembled WGS sequence"/>
</dbReference>